<feature type="region of interest" description="Disordered" evidence="1">
    <location>
        <begin position="355"/>
        <end position="441"/>
    </location>
</feature>
<protein>
    <submittedName>
        <fullName evidence="2">Uncharacterized protein</fullName>
    </submittedName>
</protein>
<feature type="compositionally biased region" description="Low complexity" evidence="1">
    <location>
        <begin position="365"/>
        <end position="374"/>
    </location>
</feature>
<feature type="region of interest" description="Disordered" evidence="1">
    <location>
        <begin position="295"/>
        <end position="340"/>
    </location>
</feature>
<feature type="compositionally biased region" description="Low complexity" evidence="1">
    <location>
        <begin position="403"/>
        <end position="415"/>
    </location>
</feature>
<gene>
    <name evidence="2" type="ORF">PCOR1329_LOCUS66422</name>
</gene>
<feature type="compositionally biased region" description="Polar residues" evidence="1">
    <location>
        <begin position="355"/>
        <end position="364"/>
    </location>
</feature>
<evidence type="ECO:0000313" key="2">
    <source>
        <dbReference type="EMBL" id="CAK0884482.1"/>
    </source>
</evidence>
<sequence>MAADLLDAVSAASNNDIGLLIDLADGETRGKGSTEGEHARPRAPKRRKVVLSAAAEGAGATAVFCIGVVGPLLSECEELFGAASQKMMLKSCHTCNAKMGSPDPLDPNRCRAWDEPDFQGCACAYCGCAKKKLHPTKAISQVNALLSECKAEYDRFHQWITDVIAHYKAGHKTLKNLCAAPRETLDQVKETGVKGLVKGKAKLLESYVADHGDPLANGLGHKKTRQKWKDGSMRDVVIIPTTPDDEMDMEWYTSSGFACKKEIHDGEGVDGDNVVGGIYADVQNNQARNQIAGVAQPVAPPVEPTSVPKMASTTVGAAGGGGGGDDDGGGESSAAEPDDDMGLDIFDVIMDDAASTASRGTQRSAEAAAGGARAKGNKAKAKAKASCGGLPSLSGSGSGGASSGRAGAARRGTSAVVVDGGPPDRAESDAKRQASKLRDSHEEICRPQRAHILSLDKKHFKAVKSITDSLSAKVRLLRKRELQNEVAAVLKLTEMSGRVVKCYKQWVKKADNAEFMDEYADIQKFSNEHPVVQLDVPLCVEQGIVEASFIMGIVEEAVAGNVGGMMARWGLISMAKCRRLFKSDEMADFQRERIGDALLGLVSHRDAKAPKDVAAHVSWVQCFLLASVESFAFDLHQGVGDLIQPLRVVFNVKGYGGNLAQANDALLELGRGADEIAKAITATGAGTRMLKYLKEVAAEIGDREQSAARVTALLQAGATSIAIEAIVRLDAELAATGFEDEAHLQSFRELFISNVSKISDLVNDLVNGELSGDGNRPPQAHLENNIRQPLTAPMSTSYMLHKGDGTMEKVILASMLDVCNSPIRNIASGAVSTSDVAVLEEVAVTIASAGKLMETTVQEFCRQKSIKVEGCIAFGMKGRDLLSKHEGACVGPKMQEIMELIMDADKQYLQLGQLLASQDLFDNPGREELVFMPGGGAFLEAVAKLAAEQTRVKAKLVSVAPVVEEVATLLNALGKTPLATAVTIFWQLFSVRMAFARHAQVATDADLGIVGHVEGDFASTWFTLCNAVSKLSTAQGCISAQSGFNFDNFRDGLAIYGMPRIAHCQMVKEVQGAIEASKMLVAKSVGALAASAQRVAEGLLSKIPKYEEYVVTKWDGETVKKELVDVPWDSFAEAWAQLSKLLNAAATFDHAVAGGGFKSKCDSAAATAGRALSSGRTFIGVISFSKMVLVTIPGAAAKDRLGLLEGLQKKSAGANLPKQLVEYMGREIQKMKGGGKATRGAAQVGG</sequence>
<keyword evidence="3" id="KW-1185">Reference proteome</keyword>
<feature type="compositionally biased region" description="Low complexity" evidence="1">
    <location>
        <begin position="384"/>
        <end position="395"/>
    </location>
</feature>
<dbReference type="EMBL" id="CAUYUJ010018556">
    <property type="protein sequence ID" value="CAK0884482.1"/>
    <property type="molecule type" value="Genomic_DNA"/>
</dbReference>
<dbReference type="Proteomes" id="UP001189429">
    <property type="component" value="Unassembled WGS sequence"/>
</dbReference>
<name>A0ABN9WHU5_9DINO</name>
<proteinExistence type="predicted"/>
<feature type="compositionally biased region" description="Basic and acidic residues" evidence="1">
    <location>
        <begin position="422"/>
        <end position="441"/>
    </location>
</feature>
<evidence type="ECO:0000256" key="1">
    <source>
        <dbReference type="SAM" id="MobiDB-lite"/>
    </source>
</evidence>
<evidence type="ECO:0000313" key="3">
    <source>
        <dbReference type="Proteomes" id="UP001189429"/>
    </source>
</evidence>
<accession>A0ABN9WHU5</accession>
<organism evidence="2 3">
    <name type="scientific">Prorocentrum cordatum</name>
    <dbReference type="NCBI Taxonomy" id="2364126"/>
    <lineage>
        <taxon>Eukaryota</taxon>
        <taxon>Sar</taxon>
        <taxon>Alveolata</taxon>
        <taxon>Dinophyceae</taxon>
        <taxon>Prorocentrales</taxon>
        <taxon>Prorocentraceae</taxon>
        <taxon>Prorocentrum</taxon>
    </lineage>
</organism>
<comment type="caution">
    <text evidence="2">The sequence shown here is derived from an EMBL/GenBank/DDBJ whole genome shotgun (WGS) entry which is preliminary data.</text>
</comment>
<reference evidence="2" key="1">
    <citation type="submission" date="2023-10" db="EMBL/GenBank/DDBJ databases">
        <authorList>
            <person name="Chen Y."/>
            <person name="Shah S."/>
            <person name="Dougan E. K."/>
            <person name="Thang M."/>
            <person name="Chan C."/>
        </authorList>
    </citation>
    <scope>NUCLEOTIDE SEQUENCE [LARGE SCALE GENOMIC DNA]</scope>
</reference>